<gene>
    <name evidence="1" type="primary">HSM3</name>
    <name evidence="1" type="ORF">CM83_101991</name>
</gene>
<name>A0A0A9VVY0_LYGHE</name>
<organism evidence="1">
    <name type="scientific">Lygus hesperus</name>
    <name type="common">Western plant bug</name>
    <dbReference type="NCBI Taxonomy" id="30085"/>
    <lineage>
        <taxon>Eukaryota</taxon>
        <taxon>Metazoa</taxon>
        <taxon>Ecdysozoa</taxon>
        <taxon>Arthropoda</taxon>
        <taxon>Hexapoda</taxon>
        <taxon>Insecta</taxon>
        <taxon>Pterygota</taxon>
        <taxon>Neoptera</taxon>
        <taxon>Paraneoptera</taxon>
        <taxon>Hemiptera</taxon>
        <taxon>Heteroptera</taxon>
        <taxon>Panheteroptera</taxon>
        <taxon>Cimicomorpha</taxon>
        <taxon>Miridae</taxon>
        <taxon>Mirini</taxon>
        <taxon>Lygus</taxon>
    </lineage>
</organism>
<dbReference type="AlphaFoldDB" id="A0A0A9VVY0"/>
<accession>A0A0A9VVY0</accession>
<feature type="non-terminal residue" evidence="1">
    <location>
        <position position="126"/>
    </location>
</feature>
<reference evidence="1" key="1">
    <citation type="journal article" date="2014" name="PLoS ONE">
        <title>Transcriptome-Based Identification of ABC Transporters in the Western Tarnished Plant Bug Lygus hesperus.</title>
        <authorList>
            <person name="Hull J.J."/>
            <person name="Chaney K."/>
            <person name="Geib S.M."/>
            <person name="Fabrick J.A."/>
            <person name="Brent C.S."/>
            <person name="Walsh D."/>
            <person name="Lavine L.C."/>
        </authorList>
    </citation>
    <scope>NUCLEOTIDE SEQUENCE</scope>
</reference>
<feature type="non-terminal residue" evidence="1">
    <location>
        <position position="1"/>
    </location>
</feature>
<sequence>KKLSAITSRNPHHCRFFHTTMPSDDASEQSVQCAGDPTEDQHINSESAYTRIAADTTTHHDDGCASSTSLIDDCDCQSQILRLTSCSWSSVARDDLLRALFYQPNYNILSGVTVRDVRSLSLCVFL</sequence>
<evidence type="ECO:0000313" key="1">
    <source>
        <dbReference type="EMBL" id="JAF99355.1"/>
    </source>
</evidence>
<proteinExistence type="predicted"/>
<dbReference type="EMBL" id="GBHO01044248">
    <property type="protein sequence ID" value="JAF99355.1"/>
    <property type="molecule type" value="Transcribed_RNA"/>
</dbReference>
<protein>
    <submittedName>
        <fullName evidence="1">DNA mismatch repair protein HSM3</fullName>
    </submittedName>
</protein>
<reference evidence="1" key="2">
    <citation type="submission" date="2014-07" db="EMBL/GenBank/DDBJ databases">
        <authorList>
            <person name="Hull J."/>
        </authorList>
    </citation>
    <scope>NUCLEOTIDE SEQUENCE</scope>
</reference>